<evidence type="ECO:0000313" key="2">
    <source>
        <dbReference type="Proteomes" id="UP001595987"/>
    </source>
</evidence>
<dbReference type="EMBL" id="JBHSGD010000001">
    <property type="protein sequence ID" value="MFC4651523.1"/>
    <property type="molecule type" value="Genomic_DNA"/>
</dbReference>
<dbReference type="RefSeq" id="WP_213534265.1">
    <property type="nucleotide sequence ID" value="NZ_BOVQ01000003.1"/>
</dbReference>
<reference evidence="2" key="1">
    <citation type="journal article" date="2019" name="Int. J. Syst. Evol. Microbiol.">
        <title>The Global Catalogue of Microorganisms (GCM) 10K type strain sequencing project: providing services to taxonomists for standard genome sequencing and annotation.</title>
        <authorList>
            <consortium name="The Broad Institute Genomics Platform"/>
            <consortium name="The Broad Institute Genome Sequencing Center for Infectious Disease"/>
            <person name="Wu L."/>
            <person name="Ma J."/>
        </authorList>
    </citation>
    <scope>NUCLEOTIDE SEQUENCE [LARGE SCALE GENOMIC DNA]</scope>
    <source>
        <strain evidence="2">CCUG 63287</strain>
    </source>
</reference>
<evidence type="ECO:0000313" key="1">
    <source>
        <dbReference type="EMBL" id="MFC4651523.1"/>
    </source>
</evidence>
<proteinExistence type="predicted"/>
<protein>
    <submittedName>
        <fullName evidence="1">Uncharacterized protein</fullName>
    </submittedName>
</protein>
<gene>
    <name evidence="1" type="ORF">ACFO26_01190</name>
</gene>
<organism evidence="1 2">
    <name type="scientific">Lactococcus nasutitermitis</name>
    <dbReference type="NCBI Taxonomy" id="1652957"/>
    <lineage>
        <taxon>Bacteria</taxon>
        <taxon>Bacillati</taxon>
        <taxon>Bacillota</taxon>
        <taxon>Bacilli</taxon>
        <taxon>Lactobacillales</taxon>
        <taxon>Streptococcaceae</taxon>
        <taxon>Lactococcus</taxon>
    </lineage>
</organism>
<keyword evidence="2" id="KW-1185">Reference proteome</keyword>
<comment type="caution">
    <text evidence="1">The sequence shown here is derived from an EMBL/GenBank/DDBJ whole genome shotgun (WGS) entry which is preliminary data.</text>
</comment>
<sequence>MKATYGNTTVRAWKINRENKELDWVKENFDNGNFFFTELKLFRAPTTVSLGGGIYGKVGDILIQNGMGVYTIISEKKFRKRYKNIEEEL</sequence>
<accession>A0ABV9J9P2</accession>
<dbReference type="Proteomes" id="UP001595987">
    <property type="component" value="Unassembled WGS sequence"/>
</dbReference>
<name>A0ABV9J9P2_9LACT</name>